<proteinExistence type="predicted"/>
<dbReference type="EMBL" id="BK035393">
    <property type="protein sequence ID" value="DAG98012.1"/>
    <property type="molecule type" value="Genomic_DNA"/>
</dbReference>
<accession>A0A8S5VUH4</accession>
<reference evidence="1" key="1">
    <citation type="journal article" date="2021" name="Proc. Natl. Acad. Sci. U.S.A.">
        <title>A Catalog of Tens of Thousands of Viruses from Human Metagenomes Reveals Hidden Associations with Chronic Diseases.</title>
        <authorList>
            <person name="Tisza M.J."/>
            <person name="Buck C.B."/>
        </authorList>
    </citation>
    <scope>NUCLEOTIDE SEQUENCE</scope>
    <source>
        <strain evidence="1">CtASH1</strain>
    </source>
</reference>
<protein>
    <submittedName>
        <fullName evidence="1">Uncharacterized protein</fullName>
    </submittedName>
</protein>
<sequence length="130" mass="15731">MTVEEYIKTLPDADLVFAYIACAGTEDIDVGEDLRDLDIENDEYEDFQDETEELVEQARDRAIAEYPINSKEDALRYFDECYGDDLEDDEELQEWREKWEEDPWTHFYHTLDEMGDWYEDNGYHFRAEEW</sequence>
<organism evidence="1">
    <name type="scientific">Ackermannviridae sp</name>
    <dbReference type="NCBI Taxonomy" id="2831612"/>
    <lineage>
        <taxon>Viruses</taxon>
        <taxon>Duplodnaviria</taxon>
        <taxon>Heunggongvirae</taxon>
        <taxon>Uroviricota</taxon>
        <taxon>Caudoviricetes</taxon>
        <taxon>Pantevenvirales</taxon>
        <taxon>Ackermannviridae</taxon>
    </lineage>
</organism>
<evidence type="ECO:0000313" key="1">
    <source>
        <dbReference type="EMBL" id="DAG98012.1"/>
    </source>
</evidence>
<name>A0A8S5VUH4_9CAUD</name>